<accession>A0A1V0GNM5</accession>
<keyword evidence="2" id="KW-1185">Reference proteome</keyword>
<dbReference type="AlphaFoldDB" id="A0A1V0GNM5"/>
<reference evidence="1" key="1">
    <citation type="submission" date="2017-12" db="EMBL/GenBank/DDBJ databases">
        <title>FDA dAtabase for Regulatory Grade micrObial Sequences (FDA-ARGOS): Supporting development and validation of Infectious Disease Dx tests.</title>
        <authorList>
            <person name="Campos J."/>
            <person name="Goldberg B."/>
            <person name="Tallon L."/>
            <person name="Sadzewicz L."/>
            <person name="Sengamalay N."/>
            <person name="Ott S."/>
            <person name="Godinez A."/>
            <person name="Nagaraj S."/>
            <person name="Vyas G."/>
            <person name="Aluvathingal J."/>
            <person name="Nadendla S."/>
            <person name="Geyer C."/>
            <person name="Nandy P."/>
            <person name="Hobson J."/>
            <person name="Sichtig H."/>
        </authorList>
    </citation>
    <scope>NUCLEOTIDE SEQUENCE</scope>
    <source>
        <strain evidence="1">FDAARGOS_252</strain>
    </source>
</reference>
<dbReference type="InterPro" id="IPR027417">
    <property type="entry name" value="P-loop_NTPase"/>
</dbReference>
<gene>
    <name evidence="1" type="ORF">A6J80_02795</name>
</gene>
<proteinExistence type="predicted"/>
<evidence type="ECO:0000313" key="1">
    <source>
        <dbReference type="EMBL" id="ARC35452.1"/>
    </source>
</evidence>
<dbReference type="Gene3D" id="3.40.50.300">
    <property type="entry name" value="P-loop containing nucleotide triphosphate hydrolases"/>
    <property type="match status" value="1"/>
</dbReference>
<dbReference type="Proteomes" id="UP000191257">
    <property type="component" value="Chromosome"/>
</dbReference>
<evidence type="ECO:0000313" key="2">
    <source>
        <dbReference type="Proteomes" id="UP000191257"/>
    </source>
</evidence>
<organism evidence="1 2">
    <name type="scientific">Paracoccus yeei</name>
    <dbReference type="NCBI Taxonomy" id="147645"/>
    <lineage>
        <taxon>Bacteria</taxon>
        <taxon>Pseudomonadati</taxon>
        <taxon>Pseudomonadota</taxon>
        <taxon>Alphaproteobacteria</taxon>
        <taxon>Rhodobacterales</taxon>
        <taxon>Paracoccaceae</taxon>
        <taxon>Paracoccus</taxon>
    </lineage>
</organism>
<protein>
    <submittedName>
        <fullName evidence="1">Uncharacterized protein</fullName>
    </submittedName>
</protein>
<dbReference type="STRING" id="147645.A6J80_02795"/>
<dbReference type="KEGG" id="pye:A6J80_02795"/>
<dbReference type="EMBL" id="CP020442">
    <property type="protein sequence ID" value="ARC35452.1"/>
    <property type="molecule type" value="Genomic_DNA"/>
</dbReference>
<name>A0A1V0GNM5_9RHOB</name>
<sequence length="256" mass="28017">MVIYTGSPQIADVKPYGGVNEDGYQTSAHPIVEQLHEFKQILDKPASLIVIDTYSQTSPDDTKAAVTAYERQLRKIIDVAANGASVVVIDHTTKEGSSWMGSNAKLGNMDMMAMLRRKGDDVVLTMRDGRGKIKNAPAFDDIRLKASLVGVGQNDSYGNEIMAPILSHCPASFSSRETLLIEMIGDGISYADLREAWHSHEQMTEIGSGARKVALTRTIRSLRDRDIIAVTGVEYADSPDGPKERPMSDDCVLELM</sequence>